<dbReference type="GO" id="GO:0006412">
    <property type="term" value="P:translation"/>
    <property type="evidence" value="ECO:0007669"/>
    <property type="project" value="InterPro"/>
</dbReference>
<proteinExistence type="inferred from homology"/>
<evidence type="ECO:0000256" key="5">
    <source>
        <dbReference type="SAM" id="MobiDB-lite"/>
    </source>
</evidence>
<dbReference type="GO" id="GO:0022627">
    <property type="term" value="C:cytosolic small ribosomal subunit"/>
    <property type="evidence" value="ECO:0007669"/>
    <property type="project" value="TreeGrafter"/>
</dbReference>
<keyword evidence="6" id="KW-0812">Transmembrane</keyword>
<accession>A0A0H5BGV8</accession>
<keyword evidence="6" id="KW-0472">Membrane</keyword>
<dbReference type="InterPro" id="IPR038551">
    <property type="entry name" value="Ribosomal_eS26_sf"/>
</dbReference>
<evidence type="ECO:0000256" key="3">
    <source>
        <dbReference type="ARBA" id="ARBA00023274"/>
    </source>
</evidence>
<dbReference type="Pfam" id="PF01283">
    <property type="entry name" value="Ribosomal_S26e"/>
    <property type="match status" value="1"/>
</dbReference>
<evidence type="ECO:0000256" key="6">
    <source>
        <dbReference type="SAM" id="Phobius"/>
    </source>
</evidence>
<protein>
    <recommendedName>
        <fullName evidence="4">40S ribosomal protein S26</fullName>
    </recommendedName>
</protein>
<evidence type="ECO:0000313" key="7">
    <source>
        <dbReference type="EMBL" id="BAS01398.1"/>
    </source>
</evidence>
<dbReference type="EMBL" id="AB996599">
    <property type="protein sequence ID" value="BAS01398.1"/>
    <property type="molecule type" value="Genomic_DNA"/>
</dbReference>
<keyword evidence="2 4" id="KW-0689">Ribosomal protein</keyword>
<organism evidence="7">
    <name type="scientific">Lotharella vacuolata</name>
    <dbReference type="NCBI Taxonomy" id="74820"/>
    <lineage>
        <taxon>Eukaryota</taxon>
        <taxon>Sar</taxon>
        <taxon>Rhizaria</taxon>
        <taxon>Cercozoa</taxon>
        <taxon>Chlorarachniophyceae</taxon>
        <taxon>Lotharella</taxon>
    </lineage>
</organism>
<evidence type="ECO:0000256" key="1">
    <source>
        <dbReference type="ARBA" id="ARBA00008596"/>
    </source>
</evidence>
<name>A0A0H5BGV8_9EUKA</name>
<dbReference type="AlphaFoldDB" id="A0A0H5BGV8"/>
<dbReference type="Gene3D" id="3.30.1740.20">
    <property type="entry name" value="Ribosomal protein S26e"/>
    <property type="match status" value="1"/>
</dbReference>
<dbReference type="InterPro" id="IPR000892">
    <property type="entry name" value="Ribosomal_eS26"/>
</dbReference>
<keyword evidence="7" id="KW-0542">Nucleomorph</keyword>
<dbReference type="GO" id="GO:0003729">
    <property type="term" value="F:mRNA binding"/>
    <property type="evidence" value="ECO:0007669"/>
    <property type="project" value="TreeGrafter"/>
</dbReference>
<evidence type="ECO:0000256" key="4">
    <source>
        <dbReference type="RuleBase" id="RU363128"/>
    </source>
</evidence>
<dbReference type="PANTHER" id="PTHR12538">
    <property type="entry name" value="40S RIBOSOMAL PROTEIN S26"/>
    <property type="match status" value="1"/>
</dbReference>
<geneLocation type="nucleomorph" evidence="7"/>
<feature type="transmembrane region" description="Helical" evidence="6">
    <location>
        <begin position="62"/>
        <end position="83"/>
    </location>
</feature>
<keyword evidence="6" id="KW-1133">Transmembrane helix</keyword>
<sequence length="87" mass="10178">MVKKRKNRGRSKHNRGHTRRIHCEEKNTLVPRDKAIKKLNIKNSNDPYTTAELINALLLPSLIFIIGYQIPKTLFLCILLYFVCKQT</sequence>
<gene>
    <name evidence="7" type="primary">rps26</name>
</gene>
<comment type="similarity">
    <text evidence="1 4">Belongs to the eukaryotic ribosomal protein eS26 family.</text>
</comment>
<dbReference type="GO" id="GO:0003735">
    <property type="term" value="F:structural constituent of ribosome"/>
    <property type="evidence" value="ECO:0007669"/>
    <property type="project" value="InterPro"/>
</dbReference>
<feature type="region of interest" description="Disordered" evidence="5">
    <location>
        <begin position="1"/>
        <end position="20"/>
    </location>
</feature>
<evidence type="ECO:0000256" key="2">
    <source>
        <dbReference type="ARBA" id="ARBA00022980"/>
    </source>
</evidence>
<reference evidence="7" key="1">
    <citation type="journal article" date="2015" name="Genome Biol. Evol.">
        <title>Nucleomorph Genome Sequences of Two Chlorarachniophytes, Amorphochlora amoebiformis and Lotharella vacuolata.</title>
        <authorList>
            <person name="Suzuki S."/>
            <person name="Shirato S."/>
            <person name="Hirakawa Y."/>
            <person name="Ishida K."/>
        </authorList>
    </citation>
    <scope>NUCLEOTIDE SEQUENCE</scope>
    <source>
        <strain evidence="7">CCMP240</strain>
    </source>
</reference>
<keyword evidence="3 4" id="KW-0687">Ribonucleoprotein</keyword>
<dbReference type="PANTHER" id="PTHR12538:SF0">
    <property type="entry name" value="40S RIBOSOMAL PROTEIN S26"/>
    <property type="match status" value="1"/>
</dbReference>